<accession>A0AAW1MLT0</accession>
<protein>
    <recommendedName>
        <fullName evidence="1">cAMP-dependent protein kinase</fullName>
        <ecNumber evidence="1">2.7.11.11</ecNumber>
    </recommendedName>
</protein>
<dbReference type="InterPro" id="IPR008271">
    <property type="entry name" value="Ser/Thr_kinase_AS"/>
</dbReference>
<evidence type="ECO:0000256" key="7">
    <source>
        <dbReference type="ARBA" id="ARBA00047292"/>
    </source>
</evidence>
<comment type="similarity">
    <text evidence="10">Belongs to the protein kinase superfamily.</text>
</comment>
<evidence type="ECO:0000256" key="1">
    <source>
        <dbReference type="ARBA" id="ARBA00012444"/>
    </source>
</evidence>
<evidence type="ECO:0000256" key="10">
    <source>
        <dbReference type="RuleBase" id="RU000304"/>
    </source>
</evidence>
<dbReference type="Pfam" id="PF00069">
    <property type="entry name" value="Pkinase"/>
    <property type="match status" value="1"/>
</dbReference>
<keyword evidence="2 10" id="KW-0723">Serine/threonine-protein kinase</keyword>
<dbReference type="PROSITE" id="PS00107">
    <property type="entry name" value="PROTEIN_KINASE_ATP"/>
    <property type="match status" value="1"/>
</dbReference>
<feature type="binding site" evidence="9">
    <location>
        <position position="71"/>
    </location>
    <ligand>
        <name>ATP</name>
        <dbReference type="ChEBI" id="CHEBI:30616"/>
    </ligand>
</feature>
<dbReference type="PANTHER" id="PTHR24353:SF153">
    <property type="entry name" value="CAMP-DEPENDENT PROTEIN KINASE CATALYTIC SUBUNIT 1"/>
    <property type="match status" value="1"/>
</dbReference>
<dbReference type="InterPro" id="IPR000719">
    <property type="entry name" value="Prot_kinase_dom"/>
</dbReference>
<dbReference type="InterPro" id="IPR011009">
    <property type="entry name" value="Kinase-like_dom_sf"/>
</dbReference>
<keyword evidence="4 9" id="KW-0547">Nucleotide-binding</keyword>
<dbReference type="PROSITE" id="PS00108">
    <property type="entry name" value="PROTEIN_KINASE_ST"/>
    <property type="match status" value="1"/>
</dbReference>
<evidence type="ECO:0000313" key="13">
    <source>
        <dbReference type="EMBL" id="KAK9746819.1"/>
    </source>
</evidence>
<dbReference type="AlphaFoldDB" id="A0AAW1MLT0"/>
<dbReference type="SUPFAM" id="SSF56112">
    <property type="entry name" value="Protein kinase-like (PK-like)"/>
    <property type="match status" value="1"/>
</dbReference>
<dbReference type="Proteomes" id="UP001458880">
    <property type="component" value="Unassembled WGS sequence"/>
</dbReference>
<keyword evidence="5 13" id="KW-0418">Kinase</keyword>
<feature type="domain" description="Protein kinase" evidence="11">
    <location>
        <begin position="41"/>
        <end position="297"/>
    </location>
</feature>
<dbReference type="Gene3D" id="3.30.200.20">
    <property type="entry name" value="Phosphorylase Kinase, domain 1"/>
    <property type="match status" value="1"/>
</dbReference>
<evidence type="ECO:0000256" key="8">
    <source>
        <dbReference type="ARBA" id="ARBA00047454"/>
    </source>
</evidence>
<dbReference type="SMART" id="SM00220">
    <property type="entry name" value="S_TKc"/>
    <property type="match status" value="1"/>
</dbReference>
<dbReference type="PANTHER" id="PTHR24353">
    <property type="entry name" value="CYCLIC NUCLEOTIDE-DEPENDENT PROTEIN KINASE"/>
    <property type="match status" value="1"/>
</dbReference>
<dbReference type="GO" id="GO:0005524">
    <property type="term" value="F:ATP binding"/>
    <property type="evidence" value="ECO:0007669"/>
    <property type="project" value="UniProtKB-UniRule"/>
</dbReference>
<organism evidence="13 14">
    <name type="scientific">Popillia japonica</name>
    <name type="common">Japanese beetle</name>
    <dbReference type="NCBI Taxonomy" id="7064"/>
    <lineage>
        <taxon>Eukaryota</taxon>
        <taxon>Metazoa</taxon>
        <taxon>Ecdysozoa</taxon>
        <taxon>Arthropoda</taxon>
        <taxon>Hexapoda</taxon>
        <taxon>Insecta</taxon>
        <taxon>Pterygota</taxon>
        <taxon>Neoptera</taxon>
        <taxon>Endopterygota</taxon>
        <taxon>Coleoptera</taxon>
        <taxon>Polyphaga</taxon>
        <taxon>Scarabaeiformia</taxon>
        <taxon>Scarabaeidae</taxon>
        <taxon>Rutelinae</taxon>
        <taxon>Popillia</taxon>
    </lineage>
</organism>
<evidence type="ECO:0000259" key="12">
    <source>
        <dbReference type="PROSITE" id="PS51285"/>
    </source>
</evidence>
<dbReference type="GO" id="GO:0004691">
    <property type="term" value="F:cAMP-dependent protein kinase activity"/>
    <property type="evidence" value="ECO:0007669"/>
    <property type="project" value="UniProtKB-EC"/>
</dbReference>
<dbReference type="InterPro" id="IPR017441">
    <property type="entry name" value="Protein_kinase_ATP_BS"/>
</dbReference>
<keyword evidence="6 9" id="KW-0067">ATP-binding</keyword>
<dbReference type="SMART" id="SM00133">
    <property type="entry name" value="S_TK_X"/>
    <property type="match status" value="1"/>
</dbReference>
<sequence length="354" mass="41606">MVDQKFAKHCCDYDMFLKRAKKEFEYRWKMDFKGRGSINDFVLMRTLGTGSFGRVMLVKHKEEQNELLAMKMMEKAHIVKLKQVDHTISEIRITDAMRFDFLIHLEYFFKDNVYLYLVMPFVNGGEMFTHLRLQRKFDETMAKFYAAQVILAFEYIHNLGLVYRDLKPENILIDKDGYLKITDFGFCKKIDDSRTYTLCGTPEYLAPEIIMSQGYNKSVDWWAIGVLIYEMSAGYPPFYANDPMKIYEKIVSGKFVCPQHFSKALKDLVSNIIQVDRTKRFGILKNGPRDVKGHEWFRSVDWEALLQKKLKPSYKPKVSSATDSSNFEQYDEQKIRVADSEEFPEEFAHIAIKT</sequence>
<evidence type="ECO:0000256" key="5">
    <source>
        <dbReference type="ARBA" id="ARBA00022777"/>
    </source>
</evidence>
<dbReference type="GO" id="GO:0005634">
    <property type="term" value="C:nucleus"/>
    <property type="evidence" value="ECO:0007669"/>
    <property type="project" value="TreeGrafter"/>
</dbReference>
<dbReference type="PROSITE" id="PS51285">
    <property type="entry name" value="AGC_KINASE_CTER"/>
    <property type="match status" value="1"/>
</dbReference>
<evidence type="ECO:0000256" key="4">
    <source>
        <dbReference type="ARBA" id="ARBA00022741"/>
    </source>
</evidence>
<evidence type="ECO:0000256" key="6">
    <source>
        <dbReference type="ARBA" id="ARBA00022840"/>
    </source>
</evidence>
<comment type="caution">
    <text evidence="13">The sequence shown here is derived from an EMBL/GenBank/DDBJ whole genome shotgun (WGS) entry which is preliminary data.</text>
</comment>
<evidence type="ECO:0000256" key="3">
    <source>
        <dbReference type="ARBA" id="ARBA00022679"/>
    </source>
</evidence>
<dbReference type="FunFam" id="1.10.510.10:FF:000005">
    <property type="entry name" value="cAMP-dependent protein kinase catalytic subunit alpha"/>
    <property type="match status" value="1"/>
</dbReference>
<dbReference type="InterPro" id="IPR000961">
    <property type="entry name" value="AGC-kinase_C"/>
</dbReference>
<evidence type="ECO:0000259" key="11">
    <source>
        <dbReference type="PROSITE" id="PS50011"/>
    </source>
</evidence>
<evidence type="ECO:0000313" key="14">
    <source>
        <dbReference type="Proteomes" id="UP001458880"/>
    </source>
</evidence>
<keyword evidence="14" id="KW-1185">Reference proteome</keyword>
<evidence type="ECO:0000256" key="2">
    <source>
        <dbReference type="ARBA" id="ARBA00022527"/>
    </source>
</evidence>
<dbReference type="EC" id="2.7.11.11" evidence="1"/>
<evidence type="ECO:0000256" key="9">
    <source>
        <dbReference type="PROSITE-ProRule" id="PRU10141"/>
    </source>
</evidence>
<dbReference type="GO" id="GO:0005829">
    <property type="term" value="C:cytosol"/>
    <property type="evidence" value="ECO:0007669"/>
    <property type="project" value="TreeGrafter"/>
</dbReference>
<feature type="domain" description="AGC-kinase C-terminal" evidence="12">
    <location>
        <begin position="298"/>
        <end position="354"/>
    </location>
</feature>
<proteinExistence type="inferred from homology"/>
<comment type="catalytic activity">
    <reaction evidence="7">
        <text>L-threonyl-[protein] + ATP = O-phospho-L-threonyl-[protein] + ADP + H(+)</text>
        <dbReference type="Rhea" id="RHEA:46608"/>
        <dbReference type="Rhea" id="RHEA-COMP:11060"/>
        <dbReference type="Rhea" id="RHEA-COMP:11605"/>
        <dbReference type="ChEBI" id="CHEBI:15378"/>
        <dbReference type="ChEBI" id="CHEBI:30013"/>
        <dbReference type="ChEBI" id="CHEBI:30616"/>
        <dbReference type="ChEBI" id="CHEBI:61977"/>
        <dbReference type="ChEBI" id="CHEBI:456216"/>
        <dbReference type="EC" id="2.7.11.11"/>
    </reaction>
</comment>
<dbReference type="PROSITE" id="PS50011">
    <property type="entry name" value="PROTEIN_KINASE_DOM"/>
    <property type="match status" value="1"/>
</dbReference>
<dbReference type="GO" id="GO:0005952">
    <property type="term" value="C:cAMP-dependent protein kinase complex"/>
    <property type="evidence" value="ECO:0007669"/>
    <property type="project" value="TreeGrafter"/>
</dbReference>
<dbReference type="GO" id="GO:0007476">
    <property type="term" value="P:imaginal disc-derived wing morphogenesis"/>
    <property type="evidence" value="ECO:0007669"/>
    <property type="project" value="UniProtKB-ARBA"/>
</dbReference>
<dbReference type="Gene3D" id="1.10.510.10">
    <property type="entry name" value="Transferase(Phosphotransferase) domain 1"/>
    <property type="match status" value="1"/>
</dbReference>
<keyword evidence="3" id="KW-0808">Transferase</keyword>
<name>A0AAW1MLT0_POPJA</name>
<comment type="catalytic activity">
    <reaction evidence="8">
        <text>L-seryl-[protein] + ATP = O-phospho-L-seryl-[protein] + ADP + H(+)</text>
        <dbReference type="Rhea" id="RHEA:17989"/>
        <dbReference type="Rhea" id="RHEA-COMP:9863"/>
        <dbReference type="Rhea" id="RHEA-COMP:11604"/>
        <dbReference type="ChEBI" id="CHEBI:15378"/>
        <dbReference type="ChEBI" id="CHEBI:29999"/>
        <dbReference type="ChEBI" id="CHEBI:30616"/>
        <dbReference type="ChEBI" id="CHEBI:83421"/>
        <dbReference type="ChEBI" id="CHEBI:456216"/>
        <dbReference type="EC" id="2.7.11.11"/>
    </reaction>
</comment>
<gene>
    <name evidence="13" type="ORF">QE152_g5826</name>
</gene>
<reference evidence="13 14" key="1">
    <citation type="journal article" date="2024" name="BMC Genomics">
        <title>De novo assembly and annotation of Popillia japonica's genome with initial clues to its potential as an invasive pest.</title>
        <authorList>
            <person name="Cucini C."/>
            <person name="Boschi S."/>
            <person name="Funari R."/>
            <person name="Cardaioli E."/>
            <person name="Iannotti N."/>
            <person name="Marturano G."/>
            <person name="Paoli F."/>
            <person name="Bruttini M."/>
            <person name="Carapelli A."/>
            <person name="Frati F."/>
            <person name="Nardi F."/>
        </authorList>
    </citation>
    <scope>NUCLEOTIDE SEQUENCE [LARGE SCALE GENOMIC DNA]</scope>
    <source>
        <strain evidence="13">DMR45628</strain>
    </source>
</reference>
<dbReference type="EMBL" id="JASPKY010000037">
    <property type="protein sequence ID" value="KAK9746819.1"/>
    <property type="molecule type" value="Genomic_DNA"/>
</dbReference>